<reference evidence="11" key="1">
    <citation type="submission" date="2016-04" db="UniProtKB">
        <authorList>
            <consortium name="WormBaseParasite"/>
        </authorList>
    </citation>
    <scope>IDENTIFICATION</scope>
</reference>
<evidence type="ECO:0000256" key="1">
    <source>
        <dbReference type="ARBA" id="ARBA00000032"/>
    </source>
</evidence>
<evidence type="ECO:0000313" key="11">
    <source>
        <dbReference type="WBParaSite" id="SMUV_0000490501-mRNA-1"/>
    </source>
</evidence>
<feature type="region of interest" description="Disordered" evidence="8">
    <location>
        <begin position="365"/>
        <end position="384"/>
    </location>
</feature>
<dbReference type="InterPro" id="IPR050645">
    <property type="entry name" value="Histidine_acid_phosphatase"/>
</dbReference>
<feature type="chain" id="PRO_5007631541" description="acid phosphatase" evidence="9">
    <location>
        <begin position="31"/>
        <end position="779"/>
    </location>
</feature>
<dbReference type="PANTHER" id="PTHR11567:SF211">
    <property type="entry name" value="PROSTATIC ACID PHOSPHATASE"/>
    <property type="match status" value="1"/>
</dbReference>
<dbReference type="Pfam" id="PF00328">
    <property type="entry name" value="His_Phos_2"/>
    <property type="match status" value="2"/>
</dbReference>
<evidence type="ECO:0000256" key="6">
    <source>
        <dbReference type="ARBA" id="ARBA00023157"/>
    </source>
</evidence>
<dbReference type="AlphaFoldDB" id="A0A158R4Y6"/>
<evidence type="ECO:0000256" key="7">
    <source>
        <dbReference type="ARBA" id="ARBA00023180"/>
    </source>
</evidence>
<keyword evidence="10" id="KW-1185">Reference proteome</keyword>
<evidence type="ECO:0000256" key="2">
    <source>
        <dbReference type="ARBA" id="ARBA00005375"/>
    </source>
</evidence>
<dbReference type="CDD" id="cd07061">
    <property type="entry name" value="HP_HAP_like"/>
    <property type="match status" value="2"/>
</dbReference>
<keyword evidence="6" id="KW-1015">Disulfide bond</keyword>
<dbReference type="GO" id="GO:0016791">
    <property type="term" value="F:phosphatase activity"/>
    <property type="evidence" value="ECO:0007669"/>
    <property type="project" value="TreeGrafter"/>
</dbReference>
<dbReference type="WBParaSite" id="SMUV_0000490501-mRNA-1">
    <property type="protein sequence ID" value="SMUV_0000490501-mRNA-1"/>
    <property type="gene ID" value="SMUV_0000490501"/>
</dbReference>
<evidence type="ECO:0000256" key="4">
    <source>
        <dbReference type="ARBA" id="ARBA00022729"/>
    </source>
</evidence>
<dbReference type="STRING" id="451379.A0A158R4Y6"/>
<protein>
    <recommendedName>
        <fullName evidence="3">acid phosphatase</fullName>
        <ecNumber evidence="3">3.1.3.2</ecNumber>
    </recommendedName>
</protein>
<evidence type="ECO:0000256" key="3">
    <source>
        <dbReference type="ARBA" id="ARBA00012646"/>
    </source>
</evidence>
<dbReference type="Proteomes" id="UP000046393">
    <property type="component" value="Unplaced"/>
</dbReference>
<keyword evidence="7" id="KW-0325">Glycoprotein</keyword>
<evidence type="ECO:0000256" key="9">
    <source>
        <dbReference type="SAM" id="SignalP"/>
    </source>
</evidence>
<dbReference type="InterPro" id="IPR029033">
    <property type="entry name" value="His_PPase_superfam"/>
</dbReference>
<dbReference type="SUPFAM" id="SSF53254">
    <property type="entry name" value="Phosphoglycerate mutase-like"/>
    <property type="match status" value="2"/>
</dbReference>
<comment type="similarity">
    <text evidence="2">Belongs to the histidine acid phosphatase family.</text>
</comment>
<keyword evidence="4 9" id="KW-0732">Signal</keyword>
<evidence type="ECO:0000313" key="10">
    <source>
        <dbReference type="Proteomes" id="UP000046393"/>
    </source>
</evidence>
<accession>A0A158R4Y6</accession>
<feature type="signal peptide" evidence="9">
    <location>
        <begin position="1"/>
        <end position="30"/>
    </location>
</feature>
<dbReference type="Gene3D" id="3.40.50.1240">
    <property type="entry name" value="Phosphoglycerate mutase-like"/>
    <property type="match status" value="2"/>
</dbReference>
<evidence type="ECO:0000256" key="8">
    <source>
        <dbReference type="SAM" id="MobiDB-lite"/>
    </source>
</evidence>
<proteinExistence type="inferred from homology"/>
<sequence>MYGRVNCRRRLPCVATALLLLLQLLQLTAAKDDEKLQLVQVIWKNGQRNPSELCPKDSNREESFHQGFEYLTAEGMKQHFKLGKLLFNEYTKNNYLKEYYDPREIYIRSADTNRTILSANSNMVGMYYNGTQKSNTDYPGFPEWPEKLVPVSIHSDASNIDYESELAPCPYIHSILSDSYRNLTQTNSDFLTKITEKCGKNINLFNLDIVRRTYTAEKYYNLATHFSDDEYNKALDIENAMKLLKGESGKITDDLTELIQLRFGSLIKRILDHFSLKHSGTFNGMLNLMLQRISDENVRQNLIDSLFAMSMELYQLKNNSYIVKINTFNPDAVIAVPSIQFNFDELKADFSKFIPENIQTSCMKNAPTSTPPAPTASVSSPSTHPEITEDKLVFIQAFWRHGDRSPLSGCEKDTIKETNWHLGSGQLSPIGMEQHYHKGQLIYKRYVTEKQFLSKKYNAKEIYAHSTGFNRTIISAMCNLIGMYSSENNLVAGKDYPDIEGWPIGYVPIPVHNYDNVHDHMGDPNTPCPRQKYFVDLAENANEVVEYEKKNQDTLNKASELCGHNITLFSITRPLDANVIEGLYNYPQLFDETLQKKLQVMEGVAEKIKHGLLSKIYEHNSVQEGYDLRIEIPRTRGGSALWNVIDHMQLKHDSTVDAVLTTLGMKERVVPDGIPDYTATIMFELYKTPKNSYKVKVMYHRNPNTSLEWEDVTKFITECSDGESCSFDTFVNRSKPFHPEDINTLCQQIPSEQPTTAQPSTPTTSSSISHVSNIFLHIG</sequence>
<dbReference type="PANTHER" id="PTHR11567">
    <property type="entry name" value="ACID PHOSPHATASE-RELATED"/>
    <property type="match status" value="1"/>
</dbReference>
<comment type="catalytic activity">
    <reaction evidence="1">
        <text>a phosphate monoester + H2O = an alcohol + phosphate</text>
        <dbReference type="Rhea" id="RHEA:15017"/>
        <dbReference type="ChEBI" id="CHEBI:15377"/>
        <dbReference type="ChEBI" id="CHEBI:30879"/>
        <dbReference type="ChEBI" id="CHEBI:43474"/>
        <dbReference type="ChEBI" id="CHEBI:67140"/>
        <dbReference type="EC" id="3.1.3.2"/>
    </reaction>
</comment>
<evidence type="ECO:0000256" key="5">
    <source>
        <dbReference type="ARBA" id="ARBA00022801"/>
    </source>
</evidence>
<dbReference type="InterPro" id="IPR000560">
    <property type="entry name" value="His_Pase_clade-2"/>
</dbReference>
<organism evidence="10 11">
    <name type="scientific">Syphacia muris</name>
    <dbReference type="NCBI Taxonomy" id="451379"/>
    <lineage>
        <taxon>Eukaryota</taxon>
        <taxon>Metazoa</taxon>
        <taxon>Ecdysozoa</taxon>
        <taxon>Nematoda</taxon>
        <taxon>Chromadorea</taxon>
        <taxon>Rhabditida</taxon>
        <taxon>Spirurina</taxon>
        <taxon>Oxyuridomorpha</taxon>
        <taxon>Oxyuroidea</taxon>
        <taxon>Oxyuridae</taxon>
        <taxon>Syphacia</taxon>
    </lineage>
</organism>
<dbReference type="EC" id="3.1.3.2" evidence="3"/>
<name>A0A158R4Y6_9BILA</name>
<keyword evidence="5" id="KW-0378">Hydrolase</keyword>